<feature type="compositionally biased region" description="Low complexity" evidence="1">
    <location>
        <begin position="82"/>
        <end position="127"/>
    </location>
</feature>
<feature type="transmembrane region" description="Helical" evidence="2">
    <location>
        <begin position="234"/>
        <end position="257"/>
    </location>
</feature>
<dbReference type="EMBL" id="LJBJ02000025">
    <property type="protein sequence ID" value="OAX51287.1"/>
    <property type="molecule type" value="Genomic_DNA"/>
</dbReference>
<name>A0A199NQU0_9MICC</name>
<dbReference type="InterPro" id="IPR025597">
    <property type="entry name" value="DUF4345"/>
</dbReference>
<protein>
    <submittedName>
        <fullName evidence="4">DUF4345 domain-containing protein</fullName>
    </submittedName>
</protein>
<dbReference type="RefSeq" id="WP_081275591.1">
    <property type="nucleotide sequence ID" value="NZ_CP065738.1"/>
</dbReference>
<evidence type="ECO:0000313" key="3">
    <source>
        <dbReference type="EMBL" id="OAX51287.1"/>
    </source>
</evidence>
<reference evidence="5" key="2">
    <citation type="submission" date="2016-04" db="EMBL/GenBank/DDBJ databases">
        <authorList>
            <person name="Waterworth S."/>
            <person name="Matcher G."/>
        </authorList>
    </citation>
    <scope>NUCLEOTIDE SEQUENCE [LARGE SCALE GENOMIC DNA]</scope>
    <source>
        <strain evidence="5">RuSp02-3</strain>
    </source>
</reference>
<reference evidence="3" key="1">
    <citation type="submission" date="2016-04" db="EMBL/GenBank/DDBJ databases">
        <authorList>
            <person name="Evans L.H."/>
            <person name="Alamgir A."/>
            <person name="Owens N."/>
            <person name="Weber N.D."/>
            <person name="Virtaneva K."/>
            <person name="Barbian K."/>
            <person name="Babar A."/>
            <person name="Rosenke K."/>
        </authorList>
    </citation>
    <scope>NUCLEOTIDE SEQUENCE [LARGE SCALE GENOMIC DNA]</scope>
    <source>
        <strain evidence="3">RUTW2-3</strain>
    </source>
</reference>
<dbReference type="Pfam" id="PF14248">
    <property type="entry name" value="DUF4345"/>
    <property type="match status" value="1"/>
</dbReference>
<proteinExistence type="predicted"/>
<gene>
    <name evidence="3" type="ORF">AN277_0209590</name>
    <name evidence="4" type="ORF">I6G21_07245</name>
</gene>
<accession>A0A199NQU0</accession>
<evidence type="ECO:0000256" key="1">
    <source>
        <dbReference type="SAM" id="MobiDB-lite"/>
    </source>
</evidence>
<evidence type="ECO:0000313" key="4">
    <source>
        <dbReference type="EMBL" id="QPT53092.1"/>
    </source>
</evidence>
<keyword evidence="2" id="KW-0812">Transmembrane</keyword>
<evidence type="ECO:0000313" key="6">
    <source>
        <dbReference type="Proteomes" id="UP000594975"/>
    </source>
</evidence>
<keyword evidence="2" id="KW-0472">Membrane</keyword>
<feature type="transmembrane region" description="Helical" evidence="2">
    <location>
        <begin position="139"/>
        <end position="160"/>
    </location>
</feature>
<keyword evidence="2" id="KW-1133">Transmembrane helix</keyword>
<dbReference type="GeneID" id="61263177"/>
<dbReference type="Proteomes" id="UP000053171">
    <property type="component" value="Unassembled WGS sequence"/>
</dbReference>
<feature type="transmembrane region" description="Helical" evidence="2">
    <location>
        <begin position="180"/>
        <end position="200"/>
    </location>
</feature>
<feature type="transmembrane region" description="Helical" evidence="2">
    <location>
        <begin position="207"/>
        <end position="228"/>
    </location>
</feature>
<sequence>MSTEPRPESSRSAAGEPAAREPWTAGSGEGTRGDAAAASAREAGAGRAPGSAPRSPSRQATSREAAAERGTAAQGGAMTQPGSRGADGAAATSSRSAAAASAPAGAKTSAKARRGAAGSAPSGSSPASKEDGSPHDWSLFRLAIAVYGVLIIAYGVWQVLAGAGSLPGGNPEPGTTIASAYGGLAAVLCGVGAAFVGIAIKFQWANTLSFVCCTVFLGGIGRVLAWAFFGLPHWSSIVLMILDLVIPPCLLVWYAWITKANRIRREMAAGPHGVRPAGSETAGKR</sequence>
<evidence type="ECO:0000256" key="2">
    <source>
        <dbReference type="SAM" id="Phobius"/>
    </source>
</evidence>
<organism evidence="3 5">
    <name type="scientific">Rothia kristinae</name>
    <dbReference type="NCBI Taxonomy" id="37923"/>
    <lineage>
        <taxon>Bacteria</taxon>
        <taxon>Bacillati</taxon>
        <taxon>Actinomycetota</taxon>
        <taxon>Actinomycetes</taxon>
        <taxon>Micrococcales</taxon>
        <taxon>Micrococcaceae</taxon>
        <taxon>Rothia</taxon>
    </lineage>
</organism>
<dbReference type="Proteomes" id="UP000594975">
    <property type="component" value="Chromosome"/>
</dbReference>
<reference evidence="3 5" key="3">
    <citation type="submission" date="2016-06" db="EMBL/GenBank/DDBJ databases">
        <title>Identification of putative biosynthetic pathways for the production of bioactive secondary metabolites by the marine actinomycete Kocuria kristinae RUTW2-3.</title>
        <authorList>
            <person name="Waterworth S.C."/>
            <person name="Walmsley T.A."/>
            <person name="Matongo T."/>
            <person name="Davies-Coleman M.T."/>
            <person name="Dorrington R.A."/>
        </authorList>
    </citation>
    <scope>NUCLEOTIDE SEQUENCE [LARGE SCALE GENOMIC DNA]</scope>
    <source>
        <strain evidence="5">RuSp02-3</strain>
        <strain evidence="3">RUTW2-3</strain>
    </source>
</reference>
<feature type="region of interest" description="Disordered" evidence="1">
    <location>
        <begin position="1"/>
        <end position="131"/>
    </location>
</feature>
<dbReference type="EMBL" id="CP065738">
    <property type="protein sequence ID" value="QPT53092.1"/>
    <property type="molecule type" value="Genomic_DNA"/>
</dbReference>
<evidence type="ECO:0000313" key="5">
    <source>
        <dbReference type="Proteomes" id="UP000053171"/>
    </source>
</evidence>
<keyword evidence="5" id="KW-1185">Reference proteome</keyword>
<feature type="compositionally biased region" description="Low complexity" evidence="1">
    <location>
        <begin position="35"/>
        <end position="58"/>
    </location>
</feature>
<reference evidence="4 6" key="4">
    <citation type="submission" date="2020-12" db="EMBL/GenBank/DDBJ databases">
        <title>FDA dAtabase for Regulatory Grade micrObial Sequences (FDA-ARGOS): Supporting development and validation of Infectious Disease Dx tests.</title>
        <authorList>
            <person name="Sproer C."/>
            <person name="Gronow S."/>
            <person name="Severitt S."/>
            <person name="Schroder I."/>
            <person name="Tallon L."/>
            <person name="Sadzewicz L."/>
            <person name="Zhao X."/>
            <person name="Boylan J."/>
            <person name="Ott S."/>
            <person name="Bowen H."/>
            <person name="Vavikolanu K."/>
            <person name="Mehta A."/>
            <person name="Aluvathingal J."/>
            <person name="Nadendla S."/>
            <person name="Lowell S."/>
            <person name="Myers T."/>
            <person name="Yan Y."/>
            <person name="Sichtig H."/>
        </authorList>
    </citation>
    <scope>NUCLEOTIDE SEQUENCE [LARGE SCALE GENOMIC DNA]</scope>
    <source>
        <strain evidence="4 6">FDAARGOS_864</strain>
    </source>
</reference>
<dbReference type="AlphaFoldDB" id="A0A199NQU0"/>
<dbReference type="KEGG" id="rkr:I6G21_07245"/>